<proteinExistence type="predicted"/>
<dbReference type="Proteomes" id="UP000027730">
    <property type="component" value="Unassembled WGS sequence"/>
</dbReference>
<feature type="compositionally biased region" description="Basic and acidic residues" evidence="1">
    <location>
        <begin position="514"/>
        <end position="536"/>
    </location>
</feature>
<dbReference type="HOGENOM" id="CLU_312819_0_0_1"/>
<feature type="compositionally biased region" description="Polar residues" evidence="1">
    <location>
        <begin position="442"/>
        <end position="452"/>
    </location>
</feature>
<feature type="compositionally biased region" description="Basic and acidic residues" evidence="1">
    <location>
        <begin position="968"/>
        <end position="978"/>
    </location>
</feature>
<evidence type="ECO:0000313" key="2">
    <source>
        <dbReference type="EMBL" id="KEQ76562.1"/>
    </source>
</evidence>
<feature type="region of interest" description="Disordered" evidence="1">
    <location>
        <begin position="133"/>
        <end position="186"/>
    </location>
</feature>
<sequence>METPVIFAPGAEQCFQSPLFSKLGNYLDRPEWWEEGVATLNAFFDDSAPPVNEPDQRLEDLLDLFEPLKVVEEPQGSSNAVETNLQQDDQVGVAPSVIDKLEDPLPLPDNRVHVRPLPAVDVNTINEAINTSSPVLASTTTSTRQTSPLPRSSTRASSVIPGPGSSLEDATLAPSPSEPPKPRSSIDFATTHHEEISASTYTDRDNDVTLTDSSAMTRDGSVSIPFAHVQDQVTNEHTSTTEELGPESGDDPTGLQAVKDEVSDEYGLTTAIDSSILTQDTDATVIHDPYSAAVSLFPPNPYSDIPHEFNFVAHENPPAVLDTQVGEDCHNDNEGFSTDSTLTSLASDTAQLPNDYLDQLNDLERWQFKTPSPPPSSPLSPPSPSWFTTKHIDQDSMAGAVSGDGGGVKPLSIPPTPNKPTAELDTAPSSTSRNIKGLRITTGVTDELNGNTRTEDAEIPTASTAVFNEKRKQEEPHPEEPSQKRRLGLRTRNEEQSKANTEPHISSGVGTLKDTSKRAQRDRSKTGSKSTQRDSPDELAPVSPDELANPPVSNPFGLNKTPLSLAKLKPNRSTATRSRTKKPVDTSAPLRKLVGIARATRAAVSNKELAGLLGASPPRKAEEKSEIDIGGRLRSQARTPAPSSAPFSTAVPTPVPELVASAVPKPTTESTDVDSTGAPKSANTDTPPPKRIRLPGANPLGAMELKELGSLPILETRTRARTATGEPTSEPIAAQPTAKLASKRTRPNLKVAAPDSAEADETGGQDAAIDFIPVPPLTLTSTPASKQTAQDRDTTKTETNGIGDTDASSPTKRKRLTGANPLGALEIKELGSFPVLENRTRSRTATVEPTPEPTDVQPPVKSAPKRTRSNLKLPASDTANLGETDGAKNATPGPMPIPTPAKRTRKPAPRPIAKPVVSSPFALAAKSKGTPAASRKKAPAKQKAVNADKDNETPTGQSTETTIKRKRGNDGEEAEKGATRSSKRIAGAEPEVGR</sequence>
<feature type="region of interest" description="Disordered" evidence="1">
    <location>
        <begin position="233"/>
        <end position="254"/>
    </location>
</feature>
<dbReference type="AlphaFoldDB" id="A0A074X3H9"/>
<accession>A0A074X3H9</accession>
<feature type="region of interest" description="Disordered" evidence="1">
    <location>
        <begin position="720"/>
        <end position="994"/>
    </location>
</feature>
<feature type="region of interest" description="Disordered" evidence="1">
    <location>
        <begin position="366"/>
        <end position="589"/>
    </location>
</feature>
<feature type="compositionally biased region" description="Polar residues" evidence="1">
    <location>
        <begin position="133"/>
        <end position="157"/>
    </location>
</feature>
<feature type="compositionally biased region" description="Pro residues" evidence="1">
    <location>
        <begin position="371"/>
        <end position="384"/>
    </location>
</feature>
<dbReference type="GeneID" id="25416201"/>
<gene>
    <name evidence="2" type="ORF">M436DRAFT_78316</name>
</gene>
<keyword evidence="3" id="KW-1185">Reference proteome</keyword>
<organism evidence="2 3">
    <name type="scientific">Aureobasidium namibiae CBS 147.97</name>
    <dbReference type="NCBI Taxonomy" id="1043004"/>
    <lineage>
        <taxon>Eukaryota</taxon>
        <taxon>Fungi</taxon>
        <taxon>Dikarya</taxon>
        <taxon>Ascomycota</taxon>
        <taxon>Pezizomycotina</taxon>
        <taxon>Dothideomycetes</taxon>
        <taxon>Dothideomycetidae</taxon>
        <taxon>Dothideales</taxon>
        <taxon>Saccotheciaceae</taxon>
        <taxon>Aureobasidium</taxon>
    </lineage>
</organism>
<evidence type="ECO:0000313" key="3">
    <source>
        <dbReference type="Proteomes" id="UP000027730"/>
    </source>
</evidence>
<feature type="compositionally biased region" description="Polar residues" evidence="1">
    <location>
        <begin position="636"/>
        <end position="651"/>
    </location>
</feature>
<feature type="compositionally biased region" description="Basic and acidic residues" evidence="1">
    <location>
        <begin position="468"/>
        <end position="483"/>
    </location>
</feature>
<dbReference type="RefSeq" id="XP_013431316.1">
    <property type="nucleotide sequence ID" value="XM_013575862.1"/>
</dbReference>
<evidence type="ECO:0000256" key="1">
    <source>
        <dbReference type="SAM" id="MobiDB-lite"/>
    </source>
</evidence>
<feature type="compositionally biased region" description="Polar residues" evidence="1">
    <location>
        <begin position="233"/>
        <end position="242"/>
    </location>
</feature>
<reference evidence="2 3" key="1">
    <citation type="journal article" date="2014" name="BMC Genomics">
        <title>Genome sequencing of four Aureobasidium pullulans varieties: biotechnological potential, stress tolerance, and description of new species.</title>
        <authorList>
            <person name="Gostin Ar C."/>
            <person name="Ohm R.A."/>
            <person name="Kogej T."/>
            <person name="Sonjak S."/>
            <person name="Turk M."/>
            <person name="Zajc J."/>
            <person name="Zalar P."/>
            <person name="Grube M."/>
            <person name="Sun H."/>
            <person name="Han J."/>
            <person name="Sharma A."/>
            <person name="Chiniquy J."/>
            <person name="Ngan C.Y."/>
            <person name="Lipzen A."/>
            <person name="Barry K."/>
            <person name="Grigoriev I.V."/>
            <person name="Gunde-Cimerman N."/>
        </authorList>
    </citation>
    <scope>NUCLEOTIDE SEQUENCE [LARGE SCALE GENOMIC DNA]</scope>
    <source>
        <strain evidence="2 3">CBS 147.97</strain>
    </source>
</reference>
<name>A0A074X3H9_9PEZI</name>
<feature type="compositionally biased region" description="Basic and acidic residues" evidence="1">
    <location>
        <begin position="619"/>
        <end position="631"/>
    </location>
</feature>
<feature type="compositionally biased region" description="Polar residues" evidence="1">
    <location>
        <begin position="778"/>
        <end position="788"/>
    </location>
</feature>
<feature type="region of interest" description="Disordered" evidence="1">
    <location>
        <begin position="608"/>
        <end position="697"/>
    </location>
</feature>
<dbReference type="OrthoDB" id="3927810at2759"/>
<feature type="compositionally biased region" description="Polar residues" evidence="1">
    <location>
        <begin position="797"/>
        <end position="810"/>
    </location>
</feature>
<dbReference type="EMBL" id="KL584703">
    <property type="protein sequence ID" value="KEQ76562.1"/>
    <property type="molecule type" value="Genomic_DNA"/>
</dbReference>
<protein>
    <submittedName>
        <fullName evidence="2">Uncharacterized protein</fullName>
    </submittedName>
</protein>